<accession>A0A502CVF0</accession>
<name>A0A502CVF0_9MICO</name>
<reference evidence="2 3" key="1">
    <citation type="journal article" date="2019" name="Environ. Microbiol.">
        <title>Species interactions and distinct microbial communities in high Arctic permafrost affected cryosols are associated with the CH4 and CO2 gas fluxes.</title>
        <authorList>
            <person name="Altshuler I."/>
            <person name="Hamel J."/>
            <person name="Turney S."/>
            <person name="Magnuson E."/>
            <person name="Levesque R."/>
            <person name="Greer C."/>
            <person name="Whyte L.G."/>
        </authorList>
    </citation>
    <scope>NUCLEOTIDE SEQUENCE [LARGE SCALE GENOMIC DNA]</scope>
    <source>
        <strain evidence="2 3">S9.3A</strain>
    </source>
</reference>
<dbReference type="Pfam" id="PF10739">
    <property type="entry name" value="DUF2550"/>
    <property type="match status" value="1"/>
</dbReference>
<dbReference type="OrthoDB" id="4793422at2"/>
<evidence type="ECO:0000313" key="3">
    <source>
        <dbReference type="Proteomes" id="UP000317722"/>
    </source>
</evidence>
<evidence type="ECO:0000256" key="1">
    <source>
        <dbReference type="SAM" id="Phobius"/>
    </source>
</evidence>
<sequence length="142" mass="15230">MSPVISAEIVAGALILLALFALAYIFVRRRLLASGAPLMLCALKAHGRSQYRLGLLRFSGTTLEWFTLIGPSPRSARTWDRTRLELGPPGLPEAAIAGLPEAVTVDCHYGSDTFSLALAPSAYTAMRSWLESSPPGFNVNVA</sequence>
<dbReference type="RefSeq" id="WP_140741301.1">
    <property type="nucleotide sequence ID" value="NZ_RCZM01000004.1"/>
</dbReference>
<dbReference type="Proteomes" id="UP000317722">
    <property type="component" value="Unassembled WGS sequence"/>
</dbReference>
<keyword evidence="1" id="KW-0812">Transmembrane</keyword>
<keyword evidence="1" id="KW-1133">Transmembrane helix</keyword>
<dbReference type="EMBL" id="RCZM01000004">
    <property type="protein sequence ID" value="TPG16099.1"/>
    <property type="molecule type" value="Genomic_DNA"/>
</dbReference>
<evidence type="ECO:0000313" key="2">
    <source>
        <dbReference type="EMBL" id="TPG16099.1"/>
    </source>
</evidence>
<keyword evidence="1" id="KW-0472">Membrane</keyword>
<organism evidence="2 3">
    <name type="scientific">Pedococcus bigeumensis</name>
    <dbReference type="NCBI Taxonomy" id="433644"/>
    <lineage>
        <taxon>Bacteria</taxon>
        <taxon>Bacillati</taxon>
        <taxon>Actinomycetota</taxon>
        <taxon>Actinomycetes</taxon>
        <taxon>Micrococcales</taxon>
        <taxon>Intrasporangiaceae</taxon>
        <taxon>Pedococcus</taxon>
    </lineage>
</organism>
<proteinExistence type="predicted"/>
<comment type="caution">
    <text evidence="2">The sequence shown here is derived from an EMBL/GenBank/DDBJ whole genome shotgun (WGS) entry which is preliminary data.</text>
</comment>
<dbReference type="InterPro" id="IPR019675">
    <property type="entry name" value="DUF2550"/>
</dbReference>
<dbReference type="AlphaFoldDB" id="A0A502CVF0"/>
<gene>
    <name evidence="2" type="ORF">EAH86_12780</name>
</gene>
<protein>
    <submittedName>
        <fullName evidence="2">DUF2550 family protein</fullName>
    </submittedName>
</protein>
<feature type="transmembrane region" description="Helical" evidence="1">
    <location>
        <begin position="6"/>
        <end position="27"/>
    </location>
</feature>
<keyword evidence="3" id="KW-1185">Reference proteome</keyword>